<dbReference type="PANTHER" id="PTHR37809">
    <property type="entry name" value="RIBOSOMAL PROTEIN S12 METHYLTHIOTRANSFERASE ACCESSORY FACTOR YCAO"/>
    <property type="match status" value="1"/>
</dbReference>
<sequence length="458" mass="52762">MEAKDMIKFYPSFNNIFENFHGLAGNQTGIMKSTVMPLVNFNDGVCLKSITGNMPNYHKQLIDNPNMDVQYHIIGYGTYYEEALIKYTGESIERYSTMVAPKLVEEDIFYASYKEVSKLGKTMPIKYMDVFTKDQIKQSFEYGMDIHSEKITEDDVIGWIKCASLFNPKENIWVPAKMMFVGYQSNIKKSEKSFIPSFSTGTAAHKSLKKSLINALVEYIQIDAFIINWYTKRKCPLVKIDDENVKRVLESVKLDENSPYEIIPMYNTLPELPLPIFGVFLKRKDKKMPYLVYGVQGDFDTKNGMVRAIMEAAAISYGGYYSAIYSREKLKYVLGDDPKFLDLDMNVLYYSASDKMEEKDELIDSLIEGEILLSKINTIEDLSEDSQLNHLIKYLSKLSEYAVYMDVTPPEAREKGWYVSRVLIPEILEMCIPEFPFANHPRILEYGGVKNEYPHPMP</sequence>
<organism evidence="2 3">
    <name type="scientific">Clostridium putrefaciens</name>
    <dbReference type="NCBI Taxonomy" id="99675"/>
    <lineage>
        <taxon>Bacteria</taxon>
        <taxon>Bacillati</taxon>
        <taxon>Bacillota</taxon>
        <taxon>Clostridia</taxon>
        <taxon>Eubacteriales</taxon>
        <taxon>Clostridiaceae</taxon>
        <taxon>Clostridium</taxon>
    </lineage>
</organism>
<keyword evidence="3" id="KW-1185">Reference proteome</keyword>
<dbReference type="PANTHER" id="PTHR37809:SF1">
    <property type="entry name" value="RIBOSOMAL PROTEIN S12 METHYLTHIOTRANSFERASE ACCESSORY FACTOR YCAO"/>
    <property type="match status" value="1"/>
</dbReference>
<dbReference type="AlphaFoldDB" id="A0A381JAZ0"/>
<evidence type="ECO:0000259" key="1">
    <source>
        <dbReference type="PROSITE" id="PS51664"/>
    </source>
</evidence>
<proteinExistence type="predicted"/>
<dbReference type="InterPro" id="IPR027624">
    <property type="entry name" value="TOMM_cyclo_SagD"/>
</dbReference>
<accession>A0A381JAZ0</accession>
<dbReference type="InterPro" id="IPR003776">
    <property type="entry name" value="YcaO-like_dom"/>
</dbReference>
<dbReference type="Gene3D" id="3.30.1330.230">
    <property type="match status" value="1"/>
</dbReference>
<name>A0A381JAZ0_9CLOT</name>
<dbReference type="Proteomes" id="UP000254664">
    <property type="component" value="Unassembled WGS sequence"/>
</dbReference>
<dbReference type="EMBL" id="UFWZ01000001">
    <property type="protein sequence ID" value="SUY47552.1"/>
    <property type="molecule type" value="Genomic_DNA"/>
</dbReference>
<evidence type="ECO:0000313" key="2">
    <source>
        <dbReference type="EMBL" id="SUY47552.1"/>
    </source>
</evidence>
<gene>
    <name evidence="2" type="primary">sagD_2</name>
    <name evidence="2" type="ORF">NCTC9836_01886</name>
</gene>
<evidence type="ECO:0000313" key="3">
    <source>
        <dbReference type="Proteomes" id="UP000254664"/>
    </source>
</evidence>
<dbReference type="NCBIfam" id="TIGR03604">
    <property type="entry name" value="TOMM_cyclo_SagD"/>
    <property type="match status" value="1"/>
</dbReference>
<dbReference type="RefSeq" id="WP_242984093.1">
    <property type="nucleotide sequence ID" value="NZ_UFWZ01000001.1"/>
</dbReference>
<dbReference type="PROSITE" id="PS51664">
    <property type="entry name" value="YCAO"/>
    <property type="match status" value="1"/>
</dbReference>
<feature type="domain" description="YcaO" evidence="1">
    <location>
        <begin position="75"/>
        <end position="458"/>
    </location>
</feature>
<protein>
    <submittedName>
        <fullName evidence="2">Streptolysin associated protein SagD</fullName>
    </submittedName>
</protein>
<dbReference type="Pfam" id="PF02624">
    <property type="entry name" value="YcaO"/>
    <property type="match status" value="1"/>
</dbReference>
<dbReference type="Gene3D" id="3.30.40.250">
    <property type="match status" value="1"/>
</dbReference>
<reference evidence="2 3" key="1">
    <citation type="submission" date="2018-06" db="EMBL/GenBank/DDBJ databases">
        <authorList>
            <consortium name="Pathogen Informatics"/>
            <person name="Doyle S."/>
        </authorList>
    </citation>
    <scope>NUCLEOTIDE SEQUENCE [LARGE SCALE GENOMIC DNA]</scope>
    <source>
        <strain evidence="2 3">NCTC9836</strain>
    </source>
</reference>
<dbReference type="Gene3D" id="3.30.160.660">
    <property type="match status" value="1"/>
</dbReference>